<protein>
    <submittedName>
        <fullName evidence="1">Uncharacterized protein</fullName>
    </submittedName>
</protein>
<dbReference type="RefSeq" id="WP_369716743.1">
    <property type="nucleotide sequence ID" value="NZ_CP165647.1"/>
</dbReference>
<gene>
    <name evidence="1" type="ORF">AB8B28_03130</name>
</gene>
<proteinExistence type="predicted"/>
<organism evidence="1">
    <name type="scientific">Leptotrichia alba</name>
    <dbReference type="NCBI Taxonomy" id="3239304"/>
    <lineage>
        <taxon>Bacteria</taxon>
        <taxon>Fusobacteriati</taxon>
        <taxon>Fusobacteriota</taxon>
        <taxon>Fusobacteriia</taxon>
        <taxon>Fusobacteriales</taxon>
        <taxon>Leptotrichiaceae</taxon>
        <taxon>Leptotrichia</taxon>
    </lineage>
</organism>
<reference evidence="1" key="1">
    <citation type="submission" date="2024-07" db="EMBL/GenBank/DDBJ databases">
        <authorList>
            <person name="Li X.-J."/>
            <person name="Wang X."/>
        </authorList>
    </citation>
    <scope>NUCLEOTIDE SEQUENCE</scope>
    <source>
        <strain evidence="1">HSP-536</strain>
    </source>
</reference>
<evidence type="ECO:0000313" key="1">
    <source>
        <dbReference type="EMBL" id="XDU62859.1"/>
    </source>
</evidence>
<accession>A0AB39V671</accession>
<dbReference type="KEGG" id="lala:AB8B28_03130"/>
<name>A0AB39V671_9FUSO</name>
<dbReference type="AlphaFoldDB" id="A0AB39V671"/>
<dbReference type="EMBL" id="CP165647">
    <property type="protein sequence ID" value="XDU62859.1"/>
    <property type="molecule type" value="Genomic_DNA"/>
</dbReference>
<sequence length="323" mass="39505">MNIKKIKDRVFEEIGINKYKFFVSAMNYINDFPDIINEFYTDDAGKGSGEYLGFLINGGWDNEDETAVYISEYDYLNNVEIRVYFSYEEILQYFLMYYFKNIHCYPDMIAFIEQEFVNYTNYIGESKKYKIDLDVKSIFVRDKLRDFLLKYNYESNKYNLGIINFKREAINYWDKDILKLFFSYLMGENILKNFLNGKNEFFEKEREKFGHFDERELYFNIMSKGDKNIIFYYYTGYKNGKIYEWFDRKKYNNMMSDFILEEEIKTLIPERFKGKREKENVEIISKEDFLKELQVIVTAYENIYNDNEVREMFEKYKQKLSFK</sequence>